<dbReference type="Proteomes" id="UP001605036">
    <property type="component" value="Unassembled WGS sequence"/>
</dbReference>
<evidence type="ECO:0000313" key="1">
    <source>
        <dbReference type="EMBL" id="KAL2622946.1"/>
    </source>
</evidence>
<proteinExistence type="predicted"/>
<dbReference type="EMBL" id="JBHFFA010000006">
    <property type="protein sequence ID" value="KAL2622946.1"/>
    <property type="molecule type" value="Genomic_DNA"/>
</dbReference>
<name>A0ABD1Y891_9MARC</name>
<sequence length="113" mass="12817">MDWCSGLRSRRLRRQCVLYSWGGWSNVIGDTKAAARFGFFKWNSASACLARRSIPSELAELPNGEARDSLLQLSNSLEHVLFDHLVGTRLLEAQDLTIRTRGIQVYSTEKLFV</sequence>
<dbReference type="AlphaFoldDB" id="A0ABD1Y891"/>
<protein>
    <submittedName>
        <fullName evidence="1">Uncharacterized protein</fullName>
    </submittedName>
</protein>
<keyword evidence="2" id="KW-1185">Reference proteome</keyword>
<comment type="caution">
    <text evidence="1">The sequence shown here is derived from an EMBL/GenBank/DDBJ whole genome shotgun (WGS) entry which is preliminary data.</text>
</comment>
<reference evidence="1 2" key="1">
    <citation type="submission" date="2024-09" db="EMBL/GenBank/DDBJ databases">
        <title>Chromosome-scale assembly of Riccia fluitans.</title>
        <authorList>
            <person name="Paukszto L."/>
            <person name="Sawicki J."/>
            <person name="Karawczyk K."/>
            <person name="Piernik-Szablinska J."/>
            <person name="Szczecinska M."/>
            <person name="Mazdziarz M."/>
        </authorList>
    </citation>
    <scope>NUCLEOTIDE SEQUENCE [LARGE SCALE GENOMIC DNA]</scope>
    <source>
        <strain evidence="1">Rf_01</strain>
        <tissue evidence="1">Aerial parts of the thallus</tissue>
    </source>
</reference>
<evidence type="ECO:0000313" key="2">
    <source>
        <dbReference type="Proteomes" id="UP001605036"/>
    </source>
</evidence>
<accession>A0ABD1Y891</accession>
<gene>
    <name evidence="1" type="ORF">R1flu_003151</name>
</gene>
<organism evidence="1 2">
    <name type="scientific">Riccia fluitans</name>
    <dbReference type="NCBI Taxonomy" id="41844"/>
    <lineage>
        <taxon>Eukaryota</taxon>
        <taxon>Viridiplantae</taxon>
        <taxon>Streptophyta</taxon>
        <taxon>Embryophyta</taxon>
        <taxon>Marchantiophyta</taxon>
        <taxon>Marchantiopsida</taxon>
        <taxon>Marchantiidae</taxon>
        <taxon>Marchantiales</taxon>
        <taxon>Ricciaceae</taxon>
        <taxon>Riccia</taxon>
    </lineage>
</organism>